<sequence length="470" mass="51687">MPIVVYVDEGVSGGAELDKRPDLARLMREWQPGDVVLFWKLDRLARSMVHFVDIMRLAEKAGVALVSIADNIDLSTDEGKFLAHILATFAEFERSQIRSRTANARRHMIKVGRWTGGRVPYGLKAAPHPDGVGKTLVRDPFAVAIIRRIYELVMGVNHPEGKGLAITTIAASLQAEGVPSPRVHTSTKANPAPAAWSSKAIRVIMESPTVVGHDTDPYTGRVIRGEDGKPVQVWAPALTVEEQAQVLERIGPSVKRAKAGDRHWLYGVAVCGVCGGNMKRTNGGKFQPDVVIFRCRGTLKAPHGNVSVRAEELARWVDAKVLERLGPGQAVKREFVEGTGPAGDLERLKEYLEELEEDRKAGMYSAPGAIERFRQSYAETTRQIAELEANPPTEPGWQLVPTGRTFAEEWAAKPLAERGRYLFDAEASVAVRPPEVKRTVEPLDKRCTLDLGELEDMALELESVVADAME</sequence>
<dbReference type="Gene3D" id="3.40.50.1390">
    <property type="entry name" value="Resolvase, N-terminal catalytic domain"/>
    <property type="match status" value="1"/>
</dbReference>
<keyword evidence="2" id="KW-0230">DNA invertase</keyword>
<evidence type="ECO:0000256" key="1">
    <source>
        <dbReference type="ARBA" id="ARBA00022908"/>
    </source>
</evidence>
<dbReference type="Proteomes" id="UP000241131">
    <property type="component" value="Segment"/>
</dbReference>
<evidence type="ECO:0000259" key="5">
    <source>
        <dbReference type="PROSITE" id="PS51736"/>
    </source>
</evidence>
<keyword evidence="8" id="KW-1185">Reference proteome</keyword>
<dbReference type="PANTHER" id="PTHR30461">
    <property type="entry name" value="DNA-INVERTASE FROM LAMBDOID PROPHAGE"/>
    <property type="match status" value="1"/>
</dbReference>
<proteinExistence type="predicted"/>
<dbReference type="InterPro" id="IPR006119">
    <property type="entry name" value="Resolv_N"/>
</dbReference>
<evidence type="ECO:0000259" key="6">
    <source>
        <dbReference type="PROSITE" id="PS51737"/>
    </source>
</evidence>
<dbReference type="InterPro" id="IPR006118">
    <property type="entry name" value="Recombinase_CS"/>
</dbReference>
<evidence type="ECO:0000256" key="3">
    <source>
        <dbReference type="ARBA" id="ARBA00023125"/>
    </source>
</evidence>
<dbReference type="EMBL" id="MG593801">
    <property type="protein sequence ID" value="AUG87183.1"/>
    <property type="molecule type" value="Genomic_DNA"/>
</dbReference>
<dbReference type="GO" id="GO:0003677">
    <property type="term" value="F:DNA binding"/>
    <property type="evidence" value="ECO:0007669"/>
    <property type="project" value="UniProtKB-KW"/>
</dbReference>
<dbReference type="PANTHER" id="PTHR30461:SF2">
    <property type="entry name" value="SERINE RECOMBINASE PINE-RELATED"/>
    <property type="match status" value="1"/>
</dbReference>
<dbReference type="Gene3D" id="3.90.1750.20">
    <property type="entry name" value="Putative Large Serine Recombinase, Chain B, Domain 2"/>
    <property type="match status" value="1"/>
</dbReference>
<evidence type="ECO:0000313" key="7">
    <source>
        <dbReference type="EMBL" id="AUG87183.1"/>
    </source>
</evidence>
<protein>
    <submittedName>
        <fullName evidence="7">Integrase</fullName>
    </submittedName>
</protein>
<dbReference type="SMART" id="SM00857">
    <property type="entry name" value="Resolvase"/>
    <property type="match status" value="1"/>
</dbReference>
<evidence type="ECO:0000256" key="4">
    <source>
        <dbReference type="ARBA" id="ARBA00023172"/>
    </source>
</evidence>
<dbReference type="PROSITE" id="PS51736">
    <property type="entry name" value="RECOMBINASES_3"/>
    <property type="match status" value="1"/>
</dbReference>
<dbReference type="GO" id="GO:0015074">
    <property type="term" value="P:DNA integration"/>
    <property type="evidence" value="ECO:0007669"/>
    <property type="project" value="UniProtKB-KW"/>
</dbReference>
<dbReference type="InterPro" id="IPR050639">
    <property type="entry name" value="SSR_resolvase"/>
</dbReference>
<feature type="domain" description="Recombinase" evidence="6">
    <location>
        <begin position="120"/>
        <end position="257"/>
    </location>
</feature>
<keyword evidence="3" id="KW-0238">DNA-binding</keyword>
<dbReference type="InterPro" id="IPR036162">
    <property type="entry name" value="Resolvase-like_N_sf"/>
</dbReference>
<dbReference type="Pfam" id="PF00239">
    <property type="entry name" value="Resolvase"/>
    <property type="match status" value="1"/>
</dbReference>
<feature type="domain" description="Resolvase/invertase-type recombinase catalytic" evidence="5">
    <location>
        <begin position="1"/>
        <end position="112"/>
    </location>
</feature>
<dbReference type="CDD" id="cd03768">
    <property type="entry name" value="SR_ResInv"/>
    <property type="match status" value="1"/>
</dbReference>
<dbReference type="SUPFAM" id="SSF53041">
    <property type="entry name" value="Resolvase-like"/>
    <property type="match status" value="1"/>
</dbReference>
<dbReference type="GO" id="GO:0000150">
    <property type="term" value="F:DNA strand exchange activity"/>
    <property type="evidence" value="ECO:0007669"/>
    <property type="project" value="UniProtKB-KW"/>
</dbReference>
<evidence type="ECO:0000256" key="2">
    <source>
        <dbReference type="ARBA" id="ARBA00023100"/>
    </source>
</evidence>
<dbReference type="InterPro" id="IPR011109">
    <property type="entry name" value="DNA_bind_recombinase_dom"/>
</dbReference>
<dbReference type="PROSITE" id="PS51737">
    <property type="entry name" value="RECOMBINASE_DNA_BIND"/>
    <property type="match status" value="1"/>
</dbReference>
<dbReference type="InterPro" id="IPR038109">
    <property type="entry name" value="DNA_bind_recomb_sf"/>
</dbReference>
<name>A0A2H5BLK4_9CAUD</name>
<evidence type="ECO:0000313" key="8">
    <source>
        <dbReference type="Proteomes" id="UP000241131"/>
    </source>
</evidence>
<organism evidence="7 8">
    <name type="scientific">Streptomyces phage Attoomi</name>
    <dbReference type="NCBI Taxonomy" id="2059881"/>
    <lineage>
        <taxon>Viruses</taxon>
        <taxon>Duplodnaviria</taxon>
        <taxon>Heunggongvirae</taxon>
        <taxon>Uroviricota</taxon>
        <taxon>Caudoviricetes</taxon>
        <taxon>Attoomivirus</taxon>
        <taxon>Attoomivirus attoomi</taxon>
    </lineage>
</organism>
<dbReference type="PROSITE" id="PS00398">
    <property type="entry name" value="RECOMBINASES_2"/>
    <property type="match status" value="1"/>
</dbReference>
<gene>
    <name evidence="7" type="ORF">SEA_ATTOOMI_51</name>
</gene>
<accession>A0A2H5BLK4</accession>
<reference evidence="8" key="1">
    <citation type="submission" date="2017-11" db="EMBL/GenBank/DDBJ databases">
        <authorList>
            <person name="Han C.G."/>
        </authorList>
    </citation>
    <scope>NUCLEOTIDE SEQUENCE [LARGE SCALE GENOMIC DNA]</scope>
</reference>
<keyword evidence="1" id="KW-0229">DNA integration</keyword>
<keyword evidence="4" id="KW-0233">DNA recombination</keyword>